<accession>A0ABT4J2U5</accession>
<dbReference type="InterPro" id="IPR014622">
    <property type="entry name" value="UCP036794_erythomycin"/>
</dbReference>
<dbReference type="CDD" id="cd14728">
    <property type="entry name" value="Ere-like"/>
    <property type="match status" value="1"/>
</dbReference>
<dbReference type="PIRSF" id="PIRSF036794">
    <property type="entry name" value="UCP_erythr_ester"/>
    <property type="match status" value="1"/>
</dbReference>
<name>A0ABT4J2U5_9RHOB</name>
<dbReference type="Proteomes" id="UP001149822">
    <property type="component" value="Unassembled WGS sequence"/>
</dbReference>
<dbReference type="EMBL" id="JAPTYD010000006">
    <property type="protein sequence ID" value="MCZ0961411.1"/>
    <property type="molecule type" value="Genomic_DNA"/>
</dbReference>
<keyword evidence="2" id="KW-1185">Reference proteome</keyword>
<reference evidence="1" key="1">
    <citation type="submission" date="2022-12" db="EMBL/GenBank/DDBJ databases">
        <title>Paracoccus sp. EF6 isolated from a lake water.</title>
        <authorList>
            <person name="Liu H."/>
        </authorList>
    </citation>
    <scope>NUCLEOTIDE SEQUENCE</scope>
    <source>
        <strain evidence="1">EF6</strain>
    </source>
</reference>
<protein>
    <submittedName>
        <fullName evidence="1">Erythromycin esterase family protein</fullName>
    </submittedName>
</protein>
<proteinExistence type="predicted"/>
<sequence>MPTGKDSAQAIAGGCIPLPPPDDGDFGALADRWADCRVLMLGEASHGTAEFYAARSAITRRMIEHHGVRIVAVEADWPDAAVLDRHVRGLPPREGAEEPFQRFPRWMWRNTHVARLVAWMRDWNRGRDPGDQVGFYGLDMYNLSASIRAVLDYLDSTDPEAAAVARQRYGCLEPWTEQPAAYGRLAGSGYHKCEQAVVQQCRELLARALEGRDQLDAAQNARLVASAERYYRVMYQGGAESWNLRDSHMVETLDHLLQAGGTEARAVVWAHNSHIGDARQTEMGSRLGEHNLGQLARERWGSGVVLVGFGTDRGTVTAASDWDAAAEVKTVLPSRSDSFERLCRDSGIDRFLLDFRDDRDLAAQLSRPLLQRFIGVIYRPESERLSHYMQANAGRQYDGWIWFEQTQALFTVGDGGRQPDLQHDLPDTWPFGL</sequence>
<evidence type="ECO:0000313" key="1">
    <source>
        <dbReference type="EMBL" id="MCZ0961411.1"/>
    </source>
</evidence>
<organism evidence="1 2">
    <name type="scientific">Paracoccus benzoatiresistens</name>
    <dbReference type="NCBI Taxonomy" id="2997341"/>
    <lineage>
        <taxon>Bacteria</taxon>
        <taxon>Pseudomonadati</taxon>
        <taxon>Pseudomonadota</taxon>
        <taxon>Alphaproteobacteria</taxon>
        <taxon>Rhodobacterales</taxon>
        <taxon>Paracoccaceae</taxon>
        <taxon>Paracoccus</taxon>
    </lineage>
</organism>
<dbReference type="InterPro" id="IPR007815">
    <property type="entry name" value="Emycin_Estase"/>
</dbReference>
<dbReference type="SUPFAM" id="SSF159501">
    <property type="entry name" value="EreA/ChaN-like"/>
    <property type="match status" value="1"/>
</dbReference>
<comment type="caution">
    <text evidence="1">The sequence shown here is derived from an EMBL/GenBank/DDBJ whole genome shotgun (WGS) entry which is preliminary data.</text>
</comment>
<gene>
    <name evidence="1" type="ORF">OU682_07240</name>
</gene>
<dbReference type="InterPro" id="IPR052036">
    <property type="entry name" value="Hydrolase/PRTase-associated"/>
</dbReference>
<dbReference type="RefSeq" id="WP_268941406.1">
    <property type="nucleotide sequence ID" value="NZ_JAPTYD010000006.1"/>
</dbReference>
<evidence type="ECO:0000313" key="2">
    <source>
        <dbReference type="Proteomes" id="UP001149822"/>
    </source>
</evidence>
<dbReference type="Gene3D" id="3.30.1870.10">
    <property type="entry name" value="EreA-like, domain 2"/>
    <property type="match status" value="1"/>
</dbReference>
<dbReference type="PANTHER" id="PTHR31299:SF0">
    <property type="entry name" value="ESTERASE, PUTATIVE (AFU_ORTHOLOGUE AFUA_1G05850)-RELATED"/>
    <property type="match status" value="1"/>
</dbReference>
<dbReference type="Pfam" id="PF05139">
    <property type="entry name" value="Erythro_esteras"/>
    <property type="match status" value="1"/>
</dbReference>
<dbReference type="PANTHER" id="PTHR31299">
    <property type="entry name" value="ESTERASE, PUTATIVE (AFU_ORTHOLOGUE AFUA_1G05850)-RELATED"/>
    <property type="match status" value="1"/>
</dbReference>
<dbReference type="Gene3D" id="1.20.1440.30">
    <property type="entry name" value="Biosynthetic Protein domain"/>
    <property type="match status" value="1"/>
</dbReference>
<dbReference type="Gene3D" id="3.40.1660.10">
    <property type="entry name" value="EreA-like (biosynthetic domain)"/>
    <property type="match status" value="1"/>
</dbReference>